<gene>
    <name evidence="3" type="ORF">CHL78_007130</name>
</gene>
<dbReference type="NCBIfam" id="TIGR01451">
    <property type="entry name" value="B_ant_repeat"/>
    <property type="match status" value="2"/>
</dbReference>
<dbReference type="InterPro" id="IPR051172">
    <property type="entry name" value="Chlamydia_OmcB"/>
</dbReference>
<dbReference type="PANTHER" id="PTHR34819">
    <property type="entry name" value="LARGE CYSTEINE-RICH PERIPLASMIC PROTEIN OMCB"/>
    <property type="match status" value="1"/>
</dbReference>
<evidence type="ECO:0000313" key="3">
    <source>
        <dbReference type="EMBL" id="RDY28068.1"/>
    </source>
</evidence>
<dbReference type="EMBL" id="NOJY02000009">
    <property type="protein sequence ID" value="RDY28068.1"/>
    <property type="molecule type" value="Genomic_DNA"/>
</dbReference>
<reference evidence="3 4" key="1">
    <citation type="journal article" date="2017" name="Genome Announc.">
        <title>Draft Genome Sequence of Romboutsia weinsteinii sp. nov. Strain CCRI-19649(T) Isolated from Surface Water.</title>
        <authorList>
            <person name="Maheux A.F."/>
            <person name="Boudreau D.K."/>
            <person name="Berube E."/>
            <person name="Boissinot M."/>
            <person name="Cantin P."/>
            <person name="Raymond F."/>
            <person name="Corbeil J."/>
            <person name="Omar R.F."/>
            <person name="Bergeron M.G."/>
        </authorList>
    </citation>
    <scope>NUCLEOTIDE SEQUENCE [LARGE SCALE GENOMIC DNA]</scope>
    <source>
        <strain evidence="3 4">CCRI-19649</strain>
    </source>
</reference>
<dbReference type="Proteomes" id="UP000215694">
    <property type="component" value="Unassembled WGS sequence"/>
</dbReference>
<protein>
    <submittedName>
        <fullName evidence="3">DUF11 domain-containing protein</fullName>
    </submittedName>
</protein>
<evidence type="ECO:0000259" key="2">
    <source>
        <dbReference type="Pfam" id="PF24346"/>
    </source>
</evidence>
<name>A0A371J5V9_9FIRM</name>
<evidence type="ECO:0000313" key="4">
    <source>
        <dbReference type="Proteomes" id="UP000215694"/>
    </source>
</evidence>
<proteinExistence type="predicted"/>
<dbReference type="RefSeq" id="WP_094369089.1">
    <property type="nucleotide sequence ID" value="NZ_NOJY02000009.1"/>
</dbReference>
<dbReference type="InterPro" id="IPR047589">
    <property type="entry name" value="DUF11_rpt"/>
</dbReference>
<dbReference type="Pfam" id="PF01345">
    <property type="entry name" value="DUF11"/>
    <property type="match status" value="1"/>
</dbReference>
<sequence>MATTKKIKNIANISYQYQPDATIDIVENASLVSPVSSEDIVEAGVPSFTLTDISHTNFLKPGNVVTYNLSIVNTGNVSFSNIVIKNDGASNLTFSKDNIKVYIDGVAADSGEIAFATNQFTITPASGIAEDKEVVALITAKDSGTGAVAGEDFANEISIGYSYKDPLNTGGADIVVAPVDAQKLNLSTTYSFANITNVAKAMNTKPQAVGGAMTYTLTLENSGNVDAINVEIKDLIPKEMTYTSVAGTKLVPGGTSEDLSLSGATDSENLLTITGIVVPAAKLVDTTLTNGEATITITGTYTG</sequence>
<keyword evidence="4" id="KW-1185">Reference proteome</keyword>
<dbReference type="InterPro" id="IPR001434">
    <property type="entry name" value="OmcB-like_DUF11"/>
</dbReference>
<dbReference type="Pfam" id="PF24346">
    <property type="entry name" value="DUF7507"/>
    <property type="match status" value="1"/>
</dbReference>
<organism evidence="3 4">
    <name type="scientific">Romboutsia weinsteinii</name>
    <dbReference type="NCBI Taxonomy" id="2020949"/>
    <lineage>
        <taxon>Bacteria</taxon>
        <taxon>Bacillati</taxon>
        <taxon>Bacillota</taxon>
        <taxon>Clostridia</taxon>
        <taxon>Peptostreptococcales</taxon>
        <taxon>Peptostreptococcaceae</taxon>
        <taxon>Romboutsia</taxon>
    </lineage>
</organism>
<accession>A0A371J5V9</accession>
<dbReference type="Gene3D" id="2.60.40.3080">
    <property type="match status" value="1"/>
</dbReference>
<comment type="caution">
    <text evidence="3">The sequence shown here is derived from an EMBL/GenBank/DDBJ whole genome shotgun (WGS) entry which is preliminary data.</text>
</comment>
<dbReference type="OrthoDB" id="21834at2"/>
<evidence type="ECO:0000259" key="1">
    <source>
        <dbReference type="Pfam" id="PF01345"/>
    </source>
</evidence>
<feature type="domain" description="DUF7507" evidence="2">
    <location>
        <begin position="53"/>
        <end position="143"/>
    </location>
</feature>
<dbReference type="AlphaFoldDB" id="A0A371J5V9"/>
<feature type="domain" description="DUF11" evidence="1">
    <location>
        <begin position="198"/>
        <end position="284"/>
    </location>
</feature>
<dbReference type="PANTHER" id="PTHR34819:SF3">
    <property type="entry name" value="CELL SURFACE PROTEIN"/>
    <property type="match status" value="1"/>
</dbReference>
<dbReference type="InterPro" id="IPR055354">
    <property type="entry name" value="DUF7507"/>
</dbReference>